<dbReference type="EMBL" id="CAEZVN010000024">
    <property type="protein sequence ID" value="CAB4629272.1"/>
    <property type="molecule type" value="Genomic_DNA"/>
</dbReference>
<dbReference type="AlphaFoldDB" id="A0A6J6IX12"/>
<reference evidence="1" key="1">
    <citation type="submission" date="2020-05" db="EMBL/GenBank/DDBJ databases">
        <authorList>
            <person name="Chiriac C."/>
            <person name="Salcher M."/>
            <person name="Ghai R."/>
            <person name="Kavagutti S V."/>
        </authorList>
    </citation>
    <scope>NUCLEOTIDE SEQUENCE</scope>
</reference>
<gene>
    <name evidence="1" type="ORF">UFOPK2001_00411</name>
</gene>
<organism evidence="1">
    <name type="scientific">freshwater metagenome</name>
    <dbReference type="NCBI Taxonomy" id="449393"/>
    <lineage>
        <taxon>unclassified sequences</taxon>
        <taxon>metagenomes</taxon>
        <taxon>ecological metagenomes</taxon>
    </lineage>
</organism>
<accession>A0A6J6IX12</accession>
<evidence type="ECO:0000313" key="1">
    <source>
        <dbReference type="EMBL" id="CAB4629272.1"/>
    </source>
</evidence>
<sequence length="105" mass="12025">MFEGGKFPADYVWNAKESFELQLEALDKQPLTELQQKYYLRNLLISLELHFVARDRGLEAEGGSLQELRDAAILMVHDAKTPVARSYFEELLEDVFAELAGSFLE</sequence>
<proteinExistence type="predicted"/>
<name>A0A6J6IX12_9ZZZZ</name>
<protein>
    <submittedName>
        <fullName evidence="1">Unannotated protein</fullName>
    </submittedName>
</protein>